<sequence>MSLFYKKEDDVKGKTALITGGTKNLGGETAKELARFGTNLFLHYHSSSDKEKSEKLAKEIQSQHSVKVEVYQGALDSAEDLEQLFAAAKKAFPLGIDIAINNVGMVLKKELTTVTEKEWEKMDNINNKTAFFFLREAGKHVNDNGKIVSLVTSLLAAYTPAYGVYQGTKAPVEYYSKTASKELQSRGISVNCVAPGPMDTPFLYGQETDESVAFFKTCGLHNRLTKLEDIVPIVRFLVTEGGWITGQTIYCSGGFTAH</sequence>
<keyword evidence="2" id="KW-1185">Reference proteome</keyword>
<dbReference type="EMBL" id="JASBWR010000151">
    <property type="protein sequence ID" value="KAJ9091336.1"/>
    <property type="molecule type" value="Genomic_DNA"/>
</dbReference>
<reference evidence="1" key="1">
    <citation type="submission" date="2023-04" db="EMBL/GenBank/DDBJ databases">
        <title>Draft Genome sequencing of Naganishia species isolated from polar environments using Oxford Nanopore Technology.</title>
        <authorList>
            <person name="Leo P."/>
            <person name="Venkateswaran K."/>
        </authorList>
    </citation>
    <scope>NUCLEOTIDE SEQUENCE</scope>
    <source>
        <strain evidence="1">MNA-CCFEE 5261</strain>
    </source>
</reference>
<protein>
    <submittedName>
        <fullName evidence="1">Uncharacterized protein</fullName>
    </submittedName>
</protein>
<proteinExistence type="predicted"/>
<evidence type="ECO:0000313" key="1">
    <source>
        <dbReference type="EMBL" id="KAJ9091336.1"/>
    </source>
</evidence>
<dbReference type="Proteomes" id="UP001241377">
    <property type="component" value="Unassembled WGS sequence"/>
</dbReference>
<comment type="caution">
    <text evidence="1">The sequence shown here is derived from an EMBL/GenBank/DDBJ whole genome shotgun (WGS) entry which is preliminary data.</text>
</comment>
<gene>
    <name evidence="1" type="ORF">QFC19_009154</name>
</gene>
<name>A0ACC2UXJ6_9TREE</name>
<organism evidence="1 2">
    <name type="scientific">Naganishia cerealis</name>
    <dbReference type="NCBI Taxonomy" id="610337"/>
    <lineage>
        <taxon>Eukaryota</taxon>
        <taxon>Fungi</taxon>
        <taxon>Dikarya</taxon>
        <taxon>Basidiomycota</taxon>
        <taxon>Agaricomycotina</taxon>
        <taxon>Tremellomycetes</taxon>
        <taxon>Filobasidiales</taxon>
        <taxon>Filobasidiaceae</taxon>
        <taxon>Naganishia</taxon>
    </lineage>
</organism>
<evidence type="ECO:0000313" key="2">
    <source>
        <dbReference type="Proteomes" id="UP001241377"/>
    </source>
</evidence>
<accession>A0ACC2UXJ6</accession>